<dbReference type="PANTHER" id="PTHR11717:SF7">
    <property type="entry name" value="LOW MOLECULAR WEIGHT PHOSPHOTYROSINE PROTEIN PHOSPHATASE"/>
    <property type="match status" value="1"/>
</dbReference>
<evidence type="ECO:0000313" key="6">
    <source>
        <dbReference type="Proteomes" id="UP001470230"/>
    </source>
</evidence>
<evidence type="ECO:0000256" key="2">
    <source>
        <dbReference type="ARBA" id="ARBA00022801"/>
    </source>
</evidence>
<organism evidence="5 6">
    <name type="scientific">Tritrichomonas musculus</name>
    <dbReference type="NCBI Taxonomy" id="1915356"/>
    <lineage>
        <taxon>Eukaryota</taxon>
        <taxon>Metamonada</taxon>
        <taxon>Parabasalia</taxon>
        <taxon>Tritrichomonadida</taxon>
        <taxon>Tritrichomonadidae</taxon>
        <taxon>Tritrichomonas</taxon>
    </lineage>
</organism>
<feature type="domain" description="Phosphotyrosine protein phosphatase I" evidence="4">
    <location>
        <begin position="2"/>
        <end position="140"/>
    </location>
</feature>
<keyword evidence="6" id="KW-1185">Reference proteome</keyword>
<dbReference type="PRINTS" id="PR00719">
    <property type="entry name" value="LMWPTPASE"/>
</dbReference>
<comment type="caution">
    <text evidence="5">The sequence shown here is derived from an EMBL/GenBank/DDBJ whole genome shotgun (WGS) entry which is preliminary data.</text>
</comment>
<evidence type="ECO:0000256" key="3">
    <source>
        <dbReference type="ARBA" id="ARBA00022912"/>
    </source>
</evidence>
<reference evidence="5 6" key="1">
    <citation type="submission" date="2024-04" db="EMBL/GenBank/DDBJ databases">
        <title>Tritrichomonas musculus Genome.</title>
        <authorList>
            <person name="Alves-Ferreira E."/>
            <person name="Grigg M."/>
            <person name="Lorenzi H."/>
            <person name="Galac M."/>
        </authorList>
    </citation>
    <scope>NUCLEOTIDE SEQUENCE [LARGE SCALE GENOMIC DNA]</scope>
    <source>
        <strain evidence="5 6">EAF2021</strain>
    </source>
</reference>
<accession>A0ABR2HEM2</accession>
<proteinExistence type="inferred from homology"/>
<dbReference type="Proteomes" id="UP001470230">
    <property type="component" value="Unassembled WGS sequence"/>
</dbReference>
<evidence type="ECO:0000256" key="1">
    <source>
        <dbReference type="ARBA" id="ARBA00011063"/>
    </source>
</evidence>
<dbReference type="CDD" id="cd16343">
    <property type="entry name" value="LMWPTP"/>
    <property type="match status" value="1"/>
</dbReference>
<dbReference type="InterPro" id="IPR036196">
    <property type="entry name" value="Ptyr_pPase_sf"/>
</dbReference>
<comment type="similarity">
    <text evidence="1">Belongs to the low molecular weight phosphotyrosine protein phosphatase family.</text>
</comment>
<dbReference type="InterPro" id="IPR050438">
    <property type="entry name" value="LMW_PTPase"/>
</dbReference>
<keyword evidence="2" id="KW-0378">Hydrolase</keyword>
<dbReference type="InterPro" id="IPR017867">
    <property type="entry name" value="Tyr_phospatase_low_mol_wt"/>
</dbReference>
<protein>
    <submittedName>
        <fullName evidence="5">Low molecular weight phosphotyrosine protein phosphatase</fullName>
    </submittedName>
</protein>
<dbReference type="SUPFAM" id="SSF52788">
    <property type="entry name" value="Phosphotyrosine protein phosphatases I"/>
    <property type="match status" value="1"/>
</dbReference>
<sequence>MKSVLFVCLGNICRSPACEGIARNMFNGKATFKSAGTDAEVGSAPDYRSIAVCKRHGISISRHHARQFDDSDWYKFDLIVALDQDVFSTLDNWKPSDPKAKLVLFDEKNGGVDDPWYGNEAGFDTMYNQIEKAMPDFLKEHNIVA</sequence>
<gene>
    <name evidence="5" type="ORF">M9Y10_020811</name>
</gene>
<dbReference type="Pfam" id="PF01451">
    <property type="entry name" value="LMWPc"/>
    <property type="match status" value="1"/>
</dbReference>
<evidence type="ECO:0000259" key="4">
    <source>
        <dbReference type="SMART" id="SM00226"/>
    </source>
</evidence>
<dbReference type="InterPro" id="IPR023485">
    <property type="entry name" value="Ptyr_pPase"/>
</dbReference>
<dbReference type="PANTHER" id="PTHR11717">
    <property type="entry name" value="LOW MOLECULAR WEIGHT PROTEIN TYROSINE PHOSPHATASE"/>
    <property type="match status" value="1"/>
</dbReference>
<dbReference type="SMART" id="SM00226">
    <property type="entry name" value="LMWPc"/>
    <property type="match status" value="1"/>
</dbReference>
<name>A0ABR2HEM2_9EUKA</name>
<evidence type="ECO:0000313" key="5">
    <source>
        <dbReference type="EMBL" id="KAK8845884.1"/>
    </source>
</evidence>
<dbReference type="Gene3D" id="3.40.50.2300">
    <property type="match status" value="1"/>
</dbReference>
<keyword evidence="3" id="KW-0904">Protein phosphatase</keyword>
<dbReference type="EMBL" id="JAPFFF010000030">
    <property type="protein sequence ID" value="KAK8845884.1"/>
    <property type="molecule type" value="Genomic_DNA"/>
</dbReference>